<evidence type="ECO:0000313" key="8">
    <source>
        <dbReference type="EMBL" id="KIK09716.1"/>
    </source>
</evidence>
<feature type="transmembrane region" description="Helical" evidence="7">
    <location>
        <begin position="321"/>
        <end position="343"/>
    </location>
</feature>
<keyword evidence="9" id="KW-1185">Reference proteome</keyword>
<dbReference type="PANTHER" id="PTHR13317:SF4">
    <property type="entry name" value="TRANSMEMBRANE ANTERIOR POSTERIOR TRANSFORMATION PROTEIN 1 HOMOLOG"/>
    <property type="match status" value="1"/>
</dbReference>
<feature type="transmembrane region" description="Helical" evidence="7">
    <location>
        <begin position="510"/>
        <end position="535"/>
    </location>
</feature>
<evidence type="ECO:0000256" key="1">
    <source>
        <dbReference type="ARBA" id="ARBA00004141"/>
    </source>
</evidence>
<dbReference type="HOGENOM" id="CLU_003655_1_2_1"/>
<proteinExistence type="inferred from homology"/>
<comment type="subcellular location">
    <subcellularLocation>
        <location evidence="1">Membrane</location>
        <topology evidence="1">Multi-pass membrane protein</topology>
    </subcellularLocation>
</comment>
<comment type="similarity">
    <text evidence="2">Belongs to the TAPT1 family.</text>
</comment>
<evidence type="ECO:0000313" key="9">
    <source>
        <dbReference type="Proteomes" id="UP000054477"/>
    </source>
</evidence>
<feature type="compositionally biased region" description="Basic residues" evidence="6">
    <location>
        <begin position="1"/>
        <end position="15"/>
    </location>
</feature>
<organism evidence="8 9">
    <name type="scientific">Laccaria amethystina LaAM-08-1</name>
    <dbReference type="NCBI Taxonomy" id="1095629"/>
    <lineage>
        <taxon>Eukaryota</taxon>
        <taxon>Fungi</taxon>
        <taxon>Dikarya</taxon>
        <taxon>Basidiomycota</taxon>
        <taxon>Agaricomycotina</taxon>
        <taxon>Agaricomycetes</taxon>
        <taxon>Agaricomycetidae</taxon>
        <taxon>Agaricales</taxon>
        <taxon>Agaricineae</taxon>
        <taxon>Hydnangiaceae</taxon>
        <taxon>Laccaria</taxon>
    </lineage>
</organism>
<feature type="region of interest" description="Disordered" evidence="6">
    <location>
        <begin position="1"/>
        <end position="146"/>
    </location>
</feature>
<dbReference type="EMBL" id="KN838537">
    <property type="protein sequence ID" value="KIK09716.1"/>
    <property type="molecule type" value="Genomic_DNA"/>
</dbReference>
<dbReference type="OrthoDB" id="29023at2759"/>
<feature type="compositionally biased region" description="Low complexity" evidence="6">
    <location>
        <begin position="101"/>
        <end position="117"/>
    </location>
</feature>
<dbReference type="Pfam" id="PF05346">
    <property type="entry name" value="DUF747"/>
    <property type="match status" value="1"/>
</dbReference>
<evidence type="ECO:0000256" key="4">
    <source>
        <dbReference type="ARBA" id="ARBA00022989"/>
    </source>
</evidence>
<dbReference type="PANTHER" id="PTHR13317">
    <property type="entry name" value="TRANSMEMBRANE ANTERIOR POSTERIOR TRANSFORMATION PROTEIN 1 HOMOLOG"/>
    <property type="match status" value="1"/>
</dbReference>
<keyword evidence="4 7" id="KW-1133">Transmembrane helix</keyword>
<reference evidence="9" key="2">
    <citation type="submission" date="2015-01" db="EMBL/GenBank/DDBJ databases">
        <title>Evolutionary Origins and Diversification of the Mycorrhizal Mutualists.</title>
        <authorList>
            <consortium name="DOE Joint Genome Institute"/>
            <consortium name="Mycorrhizal Genomics Consortium"/>
            <person name="Kohler A."/>
            <person name="Kuo A."/>
            <person name="Nagy L.G."/>
            <person name="Floudas D."/>
            <person name="Copeland A."/>
            <person name="Barry K.W."/>
            <person name="Cichocki N."/>
            <person name="Veneault-Fourrey C."/>
            <person name="LaButti K."/>
            <person name="Lindquist E.A."/>
            <person name="Lipzen A."/>
            <person name="Lundell T."/>
            <person name="Morin E."/>
            <person name="Murat C."/>
            <person name="Riley R."/>
            <person name="Ohm R."/>
            <person name="Sun H."/>
            <person name="Tunlid A."/>
            <person name="Henrissat B."/>
            <person name="Grigoriev I.V."/>
            <person name="Hibbett D.S."/>
            <person name="Martin F."/>
        </authorList>
    </citation>
    <scope>NUCLEOTIDE SEQUENCE [LARGE SCALE GENOMIC DNA]</scope>
    <source>
        <strain evidence="9">LaAM-08-1</strain>
    </source>
</reference>
<protein>
    <recommendedName>
        <fullName evidence="10">Protein TAPT1 homolog</fullName>
    </recommendedName>
</protein>
<evidence type="ECO:0000256" key="7">
    <source>
        <dbReference type="SAM" id="Phobius"/>
    </source>
</evidence>
<evidence type="ECO:0000256" key="5">
    <source>
        <dbReference type="ARBA" id="ARBA00023136"/>
    </source>
</evidence>
<feature type="transmembrane region" description="Helical" evidence="7">
    <location>
        <begin position="189"/>
        <end position="219"/>
    </location>
</feature>
<dbReference type="STRING" id="1095629.A0A0C9XXK2"/>
<dbReference type="GO" id="GO:0005789">
    <property type="term" value="C:endoplasmic reticulum membrane"/>
    <property type="evidence" value="ECO:0007669"/>
    <property type="project" value="TreeGrafter"/>
</dbReference>
<feature type="transmembrane region" description="Helical" evidence="7">
    <location>
        <begin position="239"/>
        <end position="256"/>
    </location>
</feature>
<feature type="transmembrane region" description="Helical" evidence="7">
    <location>
        <begin position="435"/>
        <end position="453"/>
    </location>
</feature>
<keyword evidence="3 7" id="KW-0812">Transmembrane</keyword>
<gene>
    <name evidence="8" type="ORF">K443DRAFT_671041</name>
</gene>
<reference evidence="8 9" key="1">
    <citation type="submission" date="2014-04" db="EMBL/GenBank/DDBJ databases">
        <authorList>
            <consortium name="DOE Joint Genome Institute"/>
            <person name="Kuo A."/>
            <person name="Kohler A."/>
            <person name="Nagy L.G."/>
            <person name="Floudas D."/>
            <person name="Copeland A."/>
            <person name="Barry K.W."/>
            <person name="Cichocki N."/>
            <person name="Veneault-Fourrey C."/>
            <person name="LaButti K."/>
            <person name="Lindquist E.A."/>
            <person name="Lipzen A."/>
            <person name="Lundell T."/>
            <person name="Morin E."/>
            <person name="Murat C."/>
            <person name="Sun H."/>
            <person name="Tunlid A."/>
            <person name="Henrissat B."/>
            <person name="Grigoriev I.V."/>
            <person name="Hibbett D.S."/>
            <person name="Martin F."/>
            <person name="Nordberg H.P."/>
            <person name="Cantor M.N."/>
            <person name="Hua S.X."/>
        </authorList>
    </citation>
    <scope>NUCLEOTIDE SEQUENCE [LARGE SCALE GENOMIC DNA]</scope>
    <source>
        <strain evidence="8 9">LaAM-08-1</strain>
    </source>
</reference>
<evidence type="ECO:0008006" key="10">
    <source>
        <dbReference type="Google" id="ProtNLM"/>
    </source>
</evidence>
<dbReference type="InterPro" id="IPR008010">
    <property type="entry name" value="Tatp1"/>
</dbReference>
<dbReference type="Proteomes" id="UP000054477">
    <property type="component" value="Unassembled WGS sequence"/>
</dbReference>
<sequence>MATTHPPRRSRKIRRFSSGTVGWPPGSPRSIASAPLRPHNRSRQVSLSPPPATSSGVLFHRRLQYGEGSDYENEEPSFIHTRHRRRSLTPDSHMFERRSRPAAYASLPPTPLLTSRPYTPPTPVSPISPHSPTFLPEEEAPPSTSQASPFSLWDYLREELLATDFDSHQEMKWERVSNFLSIPLAMEKIIGFGFILCFDSFLYTFTILPIRFALALFRFLMNLFRRSAPPLPPSQKADLLRALLLIVSLLILNPLTDASKIYHTIRGQDTIKLYVIFNALEIGDRLCASIGQDILDSLFSRSILEPLSHRIPVTTQTFRPFFFFFLATLYNVAHALVMVYQLIALNVAINSYDHALLTLLVSNQFVEIKGSVFKKFEKDNLFQITCADIVERFTLALMLCVVAFRNLIELSGTEIDFTEGFVLPKSFGWFRGNNVLWTISYPVLTVMVSEMLVDWLKHAFITKFNHIRPSVYERFTDVLCRDLASGSAVGRRGARKHTFVDQSPLVARRLGFASVPLAALAILVGSQSISLMFSANSDFTSPWTWTVRSLSNAEIAHYLTWAAMGVLFWLCFVVIKVIIGV</sequence>
<evidence type="ECO:0000256" key="3">
    <source>
        <dbReference type="ARBA" id="ARBA00022692"/>
    </source>
</evidence>
<feature type="non-terminal residue" evidence="8">
    <location>
        <position position="1"/>
    </location>
</feature>
<accession>A0A0C9XXK2</accession>
<keyword evidence="5 7" id="KW-0472">Membrane</keyword>
<evidence type="ECO:0000256" key="2">
    <source>
        <dbReference type="ARBA" id="ARBA00008803"/>
    </source>
</evidence>
<evidence type="ECO:0000256" key="6">
    <source>
        <dbReference type="SAM" id="MobiDB-lite"/>
    </source>
</evidence>
<name>A0A0C9XXK2_9AGAR</name>
<feature type="transmembrane region" description="Helical" evidence="7">
    <location>
        <begin position="555"/>
        <end position="579"/>
    </location>
</feature>
<dbReference type="AlphaFoldDB" id="A0A0C9XXK2"/>